<name>A0A0R2CXM7_9LACO</name>
<organism evidence="2 3">
    <name type="scientific">Loigolactobacillus rennini DSM 20253</name>
    <dbReference type="NCBI Taxonomy" id="1423796"/>
    <lineage>
        <taxon>Bacteria</taxon>
        <taxon>Bacillati</taxon>
        <taxon>Bacillota</taxon>
        <taxon>Bacilli</taxon>
        <taxon>Lactobacillales</taxon>
        <taxon>Lactobacillaceae</taxon>
        <taxon>Loigolactobacillus</taxon>
    </lineage>
</organism>
<keyword evidence="1" id="KW-1133">Transmembrane helix</keyword>
<evidence type="ECO:0000313" key="2">
    <source>
        <dbReference type="EMBL" id="KRM96686.1"/>
    </source>
</evidence>
<sequence>MLANHIFVYTGKVLVCFEGGYYAKKKNKLAELTYYWCFIIVAFYLSVTVWF</sequence>
<evidence type="ECO:0000256" key="1">
    <source>
        <dbReference type="SAM" id="Phobius"/>
    </source>
</evidence>
<evidence type="ECO:0000313" key="3">
    <source>
        <dbReference type="Proteomes" id="UP000051638"/>
    </source>
</evidence>
<accession>A0A0R2CXM7</accession>
<dbReference type="AlphaFoldDB" id="A0A0R2CXM7"/>
<comment type="caution">
    <text evidence="2">The sequence shown here is derived from an EMBL/GenBank/DDBJ whole genome shotgun (WGS) entry which is preliminary data.</text>
</comment>
<dbReference type="EMBL" id="AYYI01000054">
    <property type="protein sequence ID" value="KRM96686.1"/>
    <property type="molecule type" value="Genomic_DNA"/>
</dbReference>
<dbReference type="Proteomes" id="UP000051638">
    <property type="component" value="Unassembled WGS sequence"/>
</dbReference>
<protein>
    <submittedName>
        <fullName evidence="2">Uncharacterized protein</fullName>
    </submittedName>
</protein>
<proteinExistence type="predicted"/>
<reference evidence="2 3" key="1">
    <citation type="journal article" date="2015" name="Genome Announc.">
        <title>Expanding the biotechnology potential of lactobacilli through comparative genomics of 213 strains and associated genera.</title>
        <authorList>
            <person name="Sun Z."/>
            <person name="Harris H.M."/>
            <person name="McCann A."/>
            <person name="Guo C."/>
            <person name="Argimon S."/>
            <person name="Zhang W."/>
            <person name="Yang X."/>
            <person name="Jeffery I.B."/>
            <person name="Cooney J.C."/>
            <person name="Kagawa T.F."/>
            <person name="Liu W."/>
            <person name="Song Y."/>
            <person name="Salvetti E."/>
            <person name="Wrobel A."/>
            <person name="Rasinkangas P."/>
            <person name="Parkhill J."/>
            <person name="Rea M.C."/>
            <person name="O'Sullivan O."/>
            <person name="Ritari J."/>
            <person name="Douillard F.P."/>
            <person name="Paul Ross R."/>
            <person name="Yang R."/>
            <person name="Briner A.E."/>
            <person name="Felis G.E."/>
            <person name="de Vos W.M."/>
            <person name="Barrangou R."/>
            <person name="Klaenhammer T.R."/>
            <person name="Caufield P.W."/>
            <person name="Cui Y."/>
            <person name="Zhang H."/>
            <person name="O'Toole P.W."/>
        </authorList>
    </citation>
    <scope>NUCLEOTIDE SEQUENCE [LARGE SCALE GENOMIC DNA]</scope>
    <source>
        <strain evidence="2 3">DSM 20253</strain>
    </source>
</reference>
<keyword evidence="1" id="KW-0472">Membrane</keyword>
<keyword evidence="3" id="KW-1185">Reference proteome</keyword>
<gene>
    <name evidence="2" type="ORF">FC24_GL001862</name>
</gene>
<keyword evidence="1" id="KW-0812">Transmembrane</keyword>
<feature type="transmembrane region" description="Helical" evidence="1">
    <location>
        <begin position="32"/>
        <end position="50"/>
    </location>
</feature>